<organism evidence="1 2">
    <name type="scientific">Arthroderma otae (strain ATCC MYA-4605 / CBS 113480)</name>
    <name type="common">Microsporum canis</name>
    <dbReference type="NCBI Taxonomy" id="554155"/>
    <lineage>
        <taxon>Eukaryota</taxon>
        <taxon>Fungi</taxon>
        <taxon>Dikarya</taxon>
        <taxon>Ascomycota</taxon>
        <taxon>Pezizomycotina</taxon>
        <taxon>Eurotiomycetes</taxon>
        <taxon>Eurotiomycetidae</taxon>
        <taxon>Onygenales</taxon>
        <taxon>Arthrodermataceae</taxon>
        <taxon>Microsporum</taxon>
    </lineage>
</organism>
<proteinExistence type="predicted"/>
<dbReference type="HOGENOM" id="CLU_1937653_0_0_1"/>
<protein>
    <submittedName>
        <fullName evidence="1">Uncharacterized protein</fullName>
    </submittedName>
</protein>
<dbReference type="EMBL" id="DS995701">
    <property type="protein sequence ID" value="EEQ27477.1"/>
    <property type="molecule type" value="Genomic_DNA"/>
</dbReference>
<reference evidence="2" key="1">
    <citation type="journal article" date="2012" name="MBio">
        <title>Comparative genome analysis of Trichophyton rubrum and related dermatophytes reveals candidate genes involved in infection.</title>
        <authorList>
            <person name="Martinez D.A."/>
            <person name="Oliver B.G."/>
            <person name="Graeser Y."/>
            <person name="Goldberg J.M."/>
            <person name="Li W."/>
            <person name="Martinez-Rossi N.M."/>
            <person name="Monod M."/>
            <person name="Shelest E."/>
            <person name="Barton R.C."/>
            <person name="Birch E."/>
            <person name="Brakhage A.A."/>
            <person name="Chen Z."/>
            <person name="Gurr S.J."/>
            <person name="Heiman D."/>
            <person name="Heitman J."/>
            <person name="Kosti I."/>
            <person name="Rossi A."/>
            <person name="Saif S."/>
            <person name="Samalova M."/>
            <person name="Saunders C.W."/>
            <person name="Shea T."/>
            <person name="Summerbell R.C."/>
            <person name="Xu J."/>
            <person name="Young S."/>
            <person name="Zeng Q."/>
            <person name="Birren B.W."/>
            <person name="Cuomo C.A."/>
            <person name="White T.C."/>
        </authorList>
    </citation>
    <scope>NUCLEOTIDE SEQUENCE [LARGE SCALE GENOMIC DNA]</scope>
    <source>
        <strain evidence="2">ATCC MYA-4605 / CBS 113480</strain>
    </source>
</reference>
<gene>
    <name evidence="1" type="ORF">MCYG_00365</name>
</gene>
<sequence length="130" mass="14798">MPQEDGGEEKIYDSHGFNGTLDLVDADRIPRAQRRLMHVIVHHVRVGRWRSGMVGETWYTAAKCQYAMHSSTPSSYCIPPRATVVMMKRNLAQSSCYEPPARISIPDPTRKGTLHGWTIDMFLSSRKLPR</sequence>
<dbReference type="AlphaFoldDB" id="C5FC54"/>
<evidence type="ECO:0000313" key="2">
    <source>
        <dbReference type="Proteomes" id="UP000002035"/>
    </source>
</evidence>
<evidence type="ECO:0000313" key="1">
    <source>
        <dbReference type="EMBL" id="EEQ27477.1"/>
    </source>
</evidence>
<dbReference type="GeneID" id="9225322"/>
<keyword evidence="2" id="KW-1185">Reference proteome</keyword>
<accession>C5FC54</accession>
<dbReference type="Proteomes" id="UP000002035">
    <property type="component" value="Unassembled WGS sequence"/>
</dbReference>
<name>C5FC54_ARTOC</name>
<dbReference type="VEuPathDB" id="FungiDB:MCYG_00365"/>
<dbReference type="RefSeq" id="XP_002850261.1">
    <property type="nucleotide sequence ID" value="XM_002850215.1"/>
</dbReference>